<dbReference type="VEuPathDB" id="FungiDB:FUN_002589"/>
<proteinExistence type="predicted"/>
<reference evidence="1 2" key="2">
    <citation type="submission" date="2017-10" db="EMBL/GenBank/DDBJ databases">
        <title>Extensive intraspecific genome diversity in a model arbuscular mycorrhizal fungus.</title>
        <authorList>
            <person name="Chen E.C.H."/>
            <person name="Morin E."/>
            <person name="Baudet D."/>
            <person name="Noel J."/>
            <person name="Ndikumana S."/>
            <person name="Charron P."/>
            <person name="St-Onge C."/>
            <person name="Giorgi J."/>
            <person name="Grigoriev I.V."/>
            <person name="Roux C."/>
            <person name="Martin F.M."/>
            <person name="Corradi N."/>
        </authorList>
    </citation>
    <scope>NUCLEOTIDE SEQUENCE [LARGE SCALE GENOMIC DNA]</scope>
    <source>
        <strain evidence="1 2">C2</strain>
    </source>
</reference>
<comment type="caution">
    <text evidence="1">The sequence shown here is derived from an EMBL/GenBank/DDBJ whole genome shotgun (WGS) entry which is preliminary data.</text>
</comment>
<reference evidence="1 2" key="1">
    <citation type="submission" date="2016-04" db="EMBL/GenBank/DDBJ databases">
        <title>Genome analyses suggest a sexual origin of heterokaryosis in a supposedly ancient asexual fungus.</title>
        <authorList>
            <person name="Ropars J."/>
            <person name="Sedzielewska K."/>
            <person name="Noel J."/>
            <person name="Charron P."/>
            <person name="Farinelli L."/>
            <person name="Marton T."/>
            <person name="Kruger M."/>
            <person name="Pelin A."/>
            <person name="Brachmann A."/>
            <person name="Corradi N."/>
        </authorList>
    </citation>
    <scope>NUCLEOTIDE SEQUENCE [LARGE SCALE GENOMIC DNA]</scope>
    <source>
        <strain evidence="1 2">C2</strain>
    </source>
</reference>
<gene>
    <name evidence="1" type="ORF">RhiirC2_384534</name>
</gene>
<dbReference type="EMBL" id="LLXL01004439">
    <property type="protein sequence ID" value="PKK57385.1"/>
    <property type="molecule type" value="Genomic_DNA"/>
</dbReference>
<evidence type="ECO:0000313" key="2">
    <source>
        <dbReference type="Proteomes" id="UP000233469"/>
    </source>
</evidence>
<sequence>MSNYKNYDVSLISVGVINTELHFGPFSCYWWVTCNKETELLVPIRLHMKTMTFLKGYNFVITVVKGNREHSEWPGYLCDCGEFYTDEPSISSMNAISTIYQKMFCNKTKFSGPLIMGFDKPTIYEKLLEEVPFHPYFVNLELVHVFVFGIAKSKNSQWGYAGVGFKSSFLFQLEKQRCLFLQEFEDDTCKVTIMQKTQIKKIYYESTPDLILSQELIHAAPSCSLNEWDDDILIEKIFSYYLKRRTSNHVDLHNFLDKWRQQGTIIELHSNLKQLYSIDHQLSERELNAWRMILRNIGCHNITPFYPHILILNKMH</sequence>
<dbReference type="Proteomes" id="UP000233469">
    <property type="component" value="Unassembled WGS sequence"/>
</dbReference>
<dbReference type="VEuPathDB" id="FungiDB:RhiirA1_464091"/>
<accession>A0A2N1M6X1</accession>
<protein>
    <submittedName>
        <fullName evidence="1">Uncharacterized protein</fullName>
    </submittedName>
</protein>
<evidence type="ECO:0000313" key="1">
    <source>
        <dbReference type="EMBL" id="PKK57385.1"/>
    </source>
</evidence>
<dbReference type="AlphaFoldDB" id="A0A2N1M6X1"/>
<organism evidence="1 2">
    <name type="scientific">Rhizophagus irregularis</name>
    <dbReference type="NCBI Taxonomy" id="588596"/>
    <lineage>
        <taxon>Eukaryota</taxon>
        <taxon>Fungi</taxon>
        <taxon>Fungi incertae sedis</taxon>
        <taxon>Mucoromycota</taxon>
        <taxon>Glomeromycotina</taxon>
        <taxon>Glomeromycetes</taxon>
        <taxon>Glomerales</taxon>
        <taxon>Glomeraceae</taxon>
        <taxon>Rhizophagus</taxon>
    </lineage>
</organism>
<name>A0A2N1M6X1_9GLOM</name>